<accession>A0A2S2CNB1</accession>
<dbReference type="Proteomes" id="UP000245629">
    <property type="component" value="Chromosome 2"/>
</dbReference>
<sequence length="92" mass="9653">MRSLICGVLSAALALGAASPALAARNAQQAADEVRYTDAVNTLSGYAASHRYSDLSNVTRRGDRIEATAVRGGKPVKLRIDVTSGEVQEHQG</sequence>
<organism evidence="2 3">
    <name type="scientific">Azospirillum thermophilum</name>
    <dbReference type="NCBI Taxonomy" id="2202148"/>
    <lineage>
        <taxon>Bacteria</taxon>
        <taxon>Pseudomonadati</taxon>
        <taxon>Pseudomonadota</taxon>
        <taxon>Alphaproteobacteria</taxon>
        <taxon>Rhodospirillales</taxon>
        <taxon>Azospirillaceae</taxon>
        <taxon>Azospirillum</taxon>
    </lineage>
</organism>
<keyword evidence="1" id="KW-0732">Signal</keyword>
<dbReference type="RefSeq" id="WP_109325654.1">
    <property type="nucleotide sequence ID" value="NZ_CP029353.1"/>
</dbReference>
<protein>
    <recommendedName>
        <fullName evidence="4">PepSY domain-containing protein</fullName>
    </recommendedName>
</protein>
<evidence type="ECO:0008006" key="4">
    <source>
        <dbReference type="Google" id="ProtNLM"/>
    </source>
</evidence>
<dbReference type="EMBL" id="CP029353">
    <property type="protein sequence ID" value="AWK86014.1"/>
    <property type="molecule type" value="Genomic_DNA"/>
</dbReference>
<evidence type="ECO:0000313" key="2">
    <source>
        <dbReference type="EMBL" id="AWK86014.1"/>
    </source>
</evidence>
<dbReference type="KEGG" id="azz:DEW08_06875"/>
<reference evidence="3" key="1">
    <citation type="submission" date="2018-05" db="EMBL/GenBank/DDBJ databases">
        <title>Azospirillum thermophila sp. nov., a novel isolated from hot spring.</title>
        <authorList>
            <person name="Zhao Z."/>
        </authorList>
    </citation>
    <scope>NUCLEOTIDE SEQUENCE [LARGE SCALE GENOMIC DNA]</scope>
    <source>
        <strain evidence="3">CFH 70021</strain>
    </source>
</reference>
<dbReference type="AlphaFoldDB" id="A0A2S2CNB1"/>
<evidence type="ECO:0000313" key="3">
    <source>
        <dbReference type="Proteomes" id="UP000245629"/>
    </source>
</evidence>
<evidence type="ECO:0000256" key="1">
    <source>
        <dbReference type="SAM" id="SignalP"/>
    </source>
</evidence>
<gene>
    <name evidence="2" type="ORF">DEW08_06875</name>
</gene>
<name>A0A2S2CNB1_9PROT</name>
<keyword evidence="3" id="KW-1185">Reference proteome</keyword>
<feature type="signal peptide" evidence="1">
    <location>
        <begin position="1"/>
        <end position="23"/>
    </location>
</feature>
<proteinExistence type="predicted"/>
<feature type="chain" id="PRO_5015782766" description="PepSY domain-containing protein" evidence="1">
    <location>
        <begin position="24"/>
        <end position="92"/>
    </location>
</feature>